<evidence type="ECO:0000256" key="10">
    <source>
        <dbReference type="ARBA" id="ARBA00022692"/>
    </source>
</evidence>
<dbReference type="InterPro" id="IPR014784">
    <property type="entry name" value="Cu2_ascorb_mOase-like_C"/>
</dbReference>
<dbReference type="Pfam" id="PF03351">
    <property type="entry name" value="DOMON"/>
    <property type="match status" value="1"/>
</dbReference>
<comment type="caution">
    <text evidence="25">The sequence shown here is derived from an EMBL/GenBank/DDBJ whole genome shotgun (WGS) entry which is preliminary data.</text>
</comment>
<dbReference type="InterPro" id="IPR024548">
    <property type="entry name" value="Cu2_monoox_C"/>
</dbReference>
<gene>
    <name evidence="25" type="ORF">GSTENG00024729001</name>
</gene>
<feature type="domain" description="DOMON" evidence="24">
    <location>
        <begin position="58"/>
        <end position="174"/>
    </location>
</feature>
<evidence type="ECO:0000256" key="13">
    <source>
        <dbReference type="ARBA" id="ARBA00022989"/>
    </source>
</evidence>
<evidence type="ECO:0000256" key="7">
    <source>
        <dbReference type="ARBA" id="ARBA00012686"/>
    </source>
</evidence>
<keyword evidence="18" id="KW-1015">Disulfide bond</keyword>
<proteinExistence type="inferred from homology"/>
<dbReference type="InterPro" id="IPR000945">
    <property type="entry name" value="DBH-like"/>
</dbReference>
<dbReference type="GO" id="GO:0005615">
    <property type="term" value="C:extracellular space"/>
    <property type="evidence" value="ECO:0007669"/>
    <property type="project" value="TreeGrafter"/>
</dbReference>
<dbReference type="SUPFAM" id="SSF49742">
    <property type="entry name" value="PHM/PNGase F"/>
    <property type="match status" value="2"/>
</dbReference>
<feature type="non-terminal residue" evidence="25">
    <location>
        <position position="725"/>
    </location>
</feature>
<dbReference type="SMART" id="SM00664">
    <property type="entry name" value="DoH"/>
    <property type="match status" value="1"/>
</dbReference>
<evidence type="ECO:0000256" key="11">
    <source>
        <dbReference type="ARBA" id="ARBA00022723"/>
    </source>
</evidence>
<evidence type="ECO:0000256" key="2">
    <source>
        <dbReference type="ARBA" id="ARBA00004351"/>
    </source>
</evidence>
<evidence type="ECO:0000256" key="12">
    <source>
        <dbReference type="ARBA" id="ARBA00022896"/>
    </source>
</evidence>
<comment type="catalytic activity">
    <reaction evidence="21">
        <text>dopamine + 2 L-ascorbate + O2 = (R)-noradrenaline + 2 monodehydro-L-ascorbate radical + H2O</text>
        <dbReference type="Rhea" id="RHEA:19117"/>
        <dbReference type="ChEBI" id="CHEBI:15377"/>
        <dbReference type="ChEBI" id="CHEBI:15379"/>
        <dbReference type="ChEBI" id="CHEBI:38290"/>
        <dbReference type="ChEBI" id="CHEBI:59513"/>
        <dbReference type="ChEBI" id="CHEBI:59905"/>
        <dbReference type="ChEBI" id="CHEBI:72587"/>
        <dbReference type="EC" id="1.14.17.1"/>
    </reaction>
    <physiologicalReaction direction="left-to-right" evidence="21">
        <dbReference type="Rhea" id="RHEA:19118"/>
    </physiologicalReaction>
</comment>
<feature type="signal peptide" evidence="23">
    <location>
        <begin position="1"/>
        <end position="25"/>
    </location>
</feature>
<evidence type="ECO:0000256" key="19">
    <source>
        <dbReference type="ARBA" id="ARBA00023180"/>
    </source>
</evidence>
<evidence type="ECO:0000256" key="3">
    <source>
        <dbReference type="ARBA" id="ARBA00004553"/>
    </source>
</evidence>
<evidence type="ECO:0000256" key="9">
    <source>
        <dbReference type="ARBA" id="ARBA00022584"/>
    </source>
</evidence>
<evidence type="ECO:0000256" key="6">
    <source>
        <dbReference type="ARBA" id="ARBA00011406"/>
    </source>
</evidence>
<comment type="similarity">
    <text evidence="5">Belongs to the copper type II ascorbate-dependent monooxygenase family.</text>
</comment>
<dbReference type="InterPro" id="IPR000323">
    <property type="entry name" value="Cu2_ascorb_mOase_N"/>
</dbReference>
<comment type="subunit">
    <text evidence="6">Homotetramer; composed of two disulfide-linked dimers.</text>
</comment>
<dbReference type="EMBL" id="CAAE01014752">
    <property type="protein sequence ID" value="CAG04874.1"/>
    <property type="molecule type" value="Genomic_DNA"/>
</dbReference>
<feature type="chain" id="PRO_5004243661" description="Dopamine beta-hydroxylase" evidence="23">
    <location>
        <begin position="26"/>
        <end position="725"/>
    </location>
</feature>
<organism evidence="25">
    <name type="scientific">Tetraodon nigroviridis</name>
    <name type="common">Spotted green pufferfish</name>
    <name type="synonym">Chelonodon nigroviridis</name>
    <dbReference type="NCBI Taxonomy" id="99883"/>
    <lineage>
        <taxon>Eukaryota</taxon>
        <taxon>Metazoa</taxon>
        <taxon>Chordata</taxon>
        <taxon>Craniata</taxon>
        <taxon>Vertebrata</taxon>
        <taxon>Euteleostomi</taxon>
        <taxon>Actinopterygii</taxon>
        <taxon>Neopterygii</taxon>
        <taxon>Teleostei</taxon>
        <taxon>Neoteleostei</taxon>
        <taxon>Acanthomorphata</taxon>
        <taxon>Eupercaria</taxon>
        <taxon>Tetraodontiformes</taxon>
        <taxon>Tetradontoidea</taxon>
        <taxon>Tetraodontidae</taxon>
        <taxon>Tetraodon</taxon>
    </lineage>
</organism>
<evidence type="ECO:0000256" key="21">
    <source>
        <dbReference type="ARBA" id="ARBA00047952"/>
    </source>
</evidence>
<accession>Q4S3A8</accession>
<evidence type="ECO:0000256" key="15">
    <source>
        <dbReference type="ARBA" id="ARBA00023008"/>
    </source>
</evidence>
<evidence type="ECO:0000256" key="14">
    <source>
        <dbReference type="ARBA" id="ARBA00023002"/>
    </source>
</evidence>
<keyword evidence="17" id="KW-0472">Membrane</keyword>
<dbReference type="InterPro" id="IPR005018">
    <property type="entry name" value="DOMON_domain"/>
</dbReference>
<dbReference type="InterPro" id="IPR036939">
    <property type="entry name" value="Cu2_ascorb_mOase_N_sf"/>
</dbReference>
<dbReference type="Gene3D" id="2.60.120.230">
    <property type="match status" value="1"/>
</dbReference>
<dbReference type="PANTHER" id="PTHR10157:SF29">
    <property type="entry name" value="DOPAMINE BETA-HYDROXYLASE"/>
    <property type="match status" value="1"/>
</dbReference>
<reference evidence="25" key="1">
    <citation type="journal article" date="2004" name="Nature">
        <title>Genome duplication in the teleost fish Tetraodon nigroviridis reveals the early vertebrate proto-karyotype.</title>
        <authorList>
            <person name="Jaillon O."/>
            <person name="Aury J.-M."/>
            <person name="Brunet F."/>
            <person name="Petit J.-L."/>
            <person name="Stange-Thomann N."/>
            <person name="Mauceli E."/>
            <person name="Bouneau L."/>
            <person name="Fischer C."/>
            <person name="Ozouf-Costaz C."/>
            <person name="Bernot A."/>
            <person name="Nicaud S."/>
            <person name="Jaffe D."/>
            <person name="Fisher S."/>
            <person name="Lutfalla G."/>
            <person name="Dossat C."/>
            <person name="Segurens B."/>
            <person name="Dasilva C."/>
            <person name="Salanoubat M."/>
            <person name="Levy M."/>
            <person name="Boudet N."/>
            <person name="Castellano S."/>
            <person name="Anthouard V."/>
            <person name="Jubin C."/>
            <person name="Castelli V."/>
            <person name="Katinka M."/>
            <person name="Vacherie B."/>
            <person name="Biemont C."/>
            <person name="Skalli Z."/>
            <person name="Cattolico L."/>
            <person name="Poulain J."/>
            <person name="De Berardinis V."/>
            <person name="Cruaud C."/>
            <person name="Duprat S."/>
            <person name="Brottier P."/>
            <person name="Coutanceau J.-P."/>
            <person name="Gouzy J."/>
            <person name="Parra G."/>
            <person name="Lardier G."/>
            <person name="Chapple C."/>
            <person name="McKernan K.J."/>
            <person name="McEwan P."/>
            <person name="Bosak S."/>
            <person name="Kellis M."/>
            <person name="Volff J.-N."/>
            <person name="Guigo R."/>
            <person name="Zody M.C."/>
            <person name="Mesirov J."/>
            <person name="Lindblad-Toh K."/>
            <person name="Birren B."/>
            <person name="Nusbaum C."/>
            <person name="Kahn D."/>
            <person name="Robinson-Rechavi M."/>
            <person name="Laudet V."/>
            <person name="Schachter V."/>
            <person name="Quetier F."/>
            <person name="Saurin W."/>
            <person name="Scarpelli C."/>
            <person name="Wincker P."/>
            <person name="Lander E.S."/>
            <person name="Weissenbach J."/>
            <person name="Roest Crollius H."/>
        </authorList>
    </citation>
    <scope>NUCLEOTIDE SEQUENCE [LARGE SCALE GENOMIC DNA]</scope>
</reference>
<keyword evidence="23" id="KW-0732">Signal</keyword>
<evidence type="ECO:0000256" key="20">
    <source>
        <dbReference type="ARBA" id="ARBA00037327"/>
    </source>
</evidence>
<evidence type="ECO:0000256" key="23">
    <source>
        <dbReference type="SAM" id="SignalP"/>
    </source>
</evidence>
<dbReference type="EC" id="1.14.17.1" evidence="7"/>
<dbReference type="PANTHER" id="PTHR10157">
    <property type="entry name" value="DOPAMINE BETA HYDROXYLASE RELATED"/>
    <property type="match status" value="1"/>
</dbReference>
<dbReference type="Pfam" id="PF03712">
    <property type="entry name" value="Cu2_monoox_C"/>
    <property type="match status" value="2"/>
</dbReference>
<feature type="region of interest" description="Disordered" evidence="22">
    <location>
        <begin position="437"/>
        <end position="471"/>
    </location>
</feature>
<keyword evidence="19" id="KW-0325">Glycoprotein</keyword>
<keyword evidence="11" id="KW-0479">Metal-binding</keyword>
<dbReference type="AlphaFoldDB" id="Q4S3A8"/>
<evidence type="ECO:0000256" key="18">
    <source>
        <dbReference type="ARBA" id="ARBA00023157"/>
    </source>
</evidence>
<keyword evidence="13" id="KW-1133">Transmembrane helix</keyword>
<keyword evidence="15" id="KW-0186">Copper</keyword>
<comment type="function">
    <text evidence="20">Catalyzes the hydroxylation of dopamine to noradrenaline (also known as norepinephrine), and is thus vital for regulation of these neurotransmitters.</text>
</comment>
<dbReference type="Gene3D" id="2.60.120.310">
    <property type="entry name" value="Copper type II, ascorbate-dependent monooxygenase, N-terminal domain"/>
    <property type="match status" value="1"/>
</dbReference>
<reference evidence="25" key="2">
    <citation type="submission" date="2004-02" db="EMBL/GenBank/DDBJ databases">
        <authorList>
            <consortium name="Genoscope"/>
            <consortium name="Whitehead Institute Centre for Genome Research"/>
        </authorList>
    </citation>
    <scope>NUCLEOTIDE SEQUENCE</scope>
</reference>
<dbReference type="GO" id="GO:0006589">
    <property type="term" value="P:octopamine biosynthetic process"/>
    <property type="evidence" value="ECO:0007669"/>
    <property type="project" value="TreeGrafter"/>
</dbReference>
<name>Q4S3A8_TETNG</name>
<dbReference type="GO" id="GO:0004500">
    <property type="term" value="F:dopamine beta-monooxygenase activity"/>
    <property type="evidence" value="ECO:0007669"/>
    <property type="project" value="UniProtKB-EC"/>
</dbReference>
<protein>
    <recommendedName>
        <fullName evidence="8">Dopamine beta-hydroxylase</fullName>
        <ecNumber evidence="7">1.14.17.1</ecNumber>
    </recommendedName>
</protein>
<dbReference type="OrthoDB" id="129121at2759"/>
<dbReference type="PROSITE" id="PS50836">
    <property type="entry name" value="DOMON"/>
    <property type="match status" value="1"/>
</dbReference>
<evidence type="ECO:0000256" key="5">
    <source>
        <dbReference type="ARBA" id="ARBA00010676"/>
    </source>
</evidence>
<evidence type="ECO:0000256" key="17">
    <source>
        <dbReference type="ARBA" id="ARBA00023136"/>
    </source>
</evidence>
<dbReference type="GO" id="GO:0005507">
    <property type="term" value="F:copper ion binding"/>
    <property type="evidence" value="ECO:0007669"/>
    <property type="project" value="InterPro"/>
</dbReference>
<dbReference type="GO" id="GO:0042420">
    <property type="term" value="P:dopamine catabolic process"/>
    <property type="evidence" value="ECO:0007669"/>
    <property type="project" value="TreeGrafter"/>
</dbReference>
<comment type="pathway">
    <text evidence="4">Catecholamine biosynthesis; (R)-noradrenaline biosynthesis; (R)-noradrenaline from dopamine: step 1/1.</text>
</comment>
<dbReference type="Pfam" id="PF01082">
    <property type="entry name" value="Cu2_monooxygen"/>
    <property type="match status" value="1"/>
</dbReference>
<dbReference type="InterPro" id="IPR045266">
    <property type="entry name" value="DOH_DOMON"/>
</dbReference>
<evidence type="ECO:0000259" key="24">
    <source>
        <dbReference type="PROSITE" id="PS50836"/>
    </source>
</evidence>
<evidence type="ECO:0000313" key="25">
    <source>
        <dbReference type="EMBL" id="CAG04874.1"/>
    </source>
</evidence>
<dbReference type="GO" id="GO:0042584">
    <property type="term" value="C:chromaffin granule membrane"/>
    <property type="evidence" value="ECO:0007669"/>
    <property type="project" value="UniProtKB-SubCell"/>
</dbReference>
<comment type="subcellular location">
    <subcellularLocation>
        <location evidence="3">Cytoplasmic vesicle</location>
        <location evidence="3">Secretory vesicle</location>
        <location evidence="3">Chromaffin granule lumen</location>
    </subcellularLocation>
    <subcellularLocation>
        <location evidence="2">Cytoplasmic vesicle</location>
        <location evidence="2">Secretory vesicle</location>
        <location evidence="2">Chromaffin granule membrane</location>
        <topology evidence="2">Single-pass type II membrane protein</topology>
    </subcellularLocation>
</comment>
<keyword evidence="16" id="KW-0503">Monooxygenase</keyword>
<dbReference type="CDD" id="cd09631">
    <property type="entry name" value="DOMON_DOH"/>
    <property type="match status" value="1"/>
</dbReference>
<dbReference type="GO" id="GO:0042421">
    <property type="term" value="P:norepinephrine biosynthetic process"/>
    <property type="evidence" value="ECO:0007669"/>
    <property type="project" value="TreeGrafter"/>
</dbReference>
<evidence type="ECO:0000256" key="1">
    <source>
        <dbReference type="ARBA" id="ARBA00001973"/>
    </source>
</evidence>
<dbReference type="InterPro" id="IPR028460">
    <property type="entry name" value="Tbh/DBH"/>
</dbReference>
<dbReference type="KEGG" id="tng:GSTEN00024729G001"/>
<evidence type="ECO:0000256" key="4">
    <source>
        <dbReference type="ARBA" id="ARBA00005223"/>
    </source>
</evidence>
<dbReference type="PRINTS" id="PR00767">
    <property type="entry name" value="DBMONOXGNASE"/>
</dbReference>
<feature type="region of interest" description="Disordered" evidence="22">
    <location>
        <begin position="702"/>
        <end position="725"/>
    </location>
</feature>
<dbReference type="GO" id="GO:0031418">
    <property type="term" value="F:L-ascorbic acid binding"/>
    <property type="evidence" value="ECO:0007669"/>
    <property type="project" value="UniProtKB-KW"/>
</dbReference>
<comment type="cofactor">
    <cofactor evidence="1">
        <name>Cu(2+)</name>
        <dbReference type="ChEBI" id="CHEBI:29036"/>
    </cofactor>
</comment>
<sequence length="725" mass="80392">LQDVTIMYFTALAALLVILVASYQASPHAVDVSSIKSGSQGALPPLPMPFHISLDPRGELHLAWNISYASQMIYMELRVAKLQQGVLLGMSDQGELTNADLVLLWNTGTKSYFGDAWSDSEGHVSLDSQQDYELLEAQQKPDGYHLLFRRAFSTCDPRDYLIQEGTVHIIYGFLDGPLSSLEQLNLSRIHTGVQRVLMLRPDTPPPALPPDVQTFEVRAPNVVIPAQETTYWCFIQTLPENMPRNHIVMYESVITPGNEAIVHHIEVFECSPDVQTVPDYSGSCDDKMKPRQLNFCRHVLAAWAMGAEAFYYPPEAGLPVGGAGSSRYLRLEVHYHNPLLISGRRDSSGIRLHYTPSLRRYDAGIMELGLVYTPIMAVPPKQHTFYLSGYCSSKCTQAVRACVSCAIFGAIFATSFRVGFSGFAVRRNLHICVAAAHPPGGPSGEDGSGEGRQRAGGGAGRPALQRTLPGERGQPIRTLRKAVHVLPTLKGRWGRGVERLQTDTTNLQQLSATKRGFIAQKVCQHPRMIWFRPPAVRLLPQGDVLITKCTFNTEDRSKPTVGGFGIMEEMCVNYVHYYPRTMLELCKTHVDMGYLQKFFNAMSRFQGSGECVCGELSVTQQYAQVHWNAFAVEVLDSLYNTAPISMHCNQSDARSFPVSPSPTSSEDTFRIYLLFIIICVLLEGRLGPAAAAGGHLHPWQTTLPLQGPRAPQRSHSHPLCLREPR</sequence>
<keyword evidence="9" id="KW-0127">Catecholamine biosynthesis</keyword>
<evidence type="ECO:0000256" key="8">
    <source>
        <dbReference type="ARBA" id="ARBA00020179"/>
    </source>
</evidence>
<keyword evidence="14" id="KW-0560">Oxidoreductase</keyword>
<dbReference type="InterPro" id="IPR008977">
    <property type="entry name" value="PHM/PNGase_F_dom_sf"/>
</dbReference>
<keyword evidence="10" id="KW-0812">Transmembrane</keyword>
<dbReference type="GO" id="GO:0034466">
    <property type="term" value="C:chromaffin granule lumen"/>
    <property type="evidence" value="ECO:0007669"/>
    <property type="project" value="UniProtKB-SubCell"/>
</dbReference>
<dbReference type="FunFam" id="2.60.120.310:FF:000003">
    <property type="entry name" value="Dopamine beta-hydroxylase"/>
    <property type="match status" value="1"/>
</dbReference>
<evidence type="ECO:0000256" key="16">
    <source>
        <dbReference type="ARBA" id="ARBA00023033"/>
    </source>
</evidence>
<keyword evidence="12" id="KW-0847">Vitamin C</keyword>
<evidence type="ECO:0000256" key="22">
    <source>
        <dbReference type="SAM" id="MobiDB-lite"/>
    </source>
</evidence>